<proteinExistence type="predicted"/>
<evidence type="ECO:0000256" key="7">
    <source>
        <dbReference type="SAM" id="Phobius"/>
    </source>
</evidence>
<keyword evidence="2" id="KW-0813">Transport</keyword>
<dbReference type="AlphaFoldDB" id="A0A2I0VWY6"/>
<dbReference type="Pfam" id="PF03600">
    <property type="entry name" value="CitMHS"/>
    <property type="match status" value="1"/>
</dbReference>
<keyword evidence="4 7" id="KW-0812">Transmembrane</keyword>
<dbReference type="PANTHER" id="PTHR43302">
    <property type="entry name" value="TRANSPORTER ARSB-RELATED"/>
    <property type="match status" value="1"/>
</dbReference>
<evidence type="ECO:0000256" key="6">
    <source>
        <dbReference type="ARBA" id="ARBA00023136"/>
    </source>
</evidence>
<protein>
    <recommendedName>
        <fullName evidence="8">Citrate transporter-like domain-containing protein</fullName>
    </recommendedName>
</protein>
<dbReference type="EMBL" id="KZ503159">
    <property type="protein sequence ID" value="PKU67922.1"/>
    <property type="molecule type" value="Genomic_DNA"/>
</dbReference>
<evidence type="ECO:0000313" key="10">
    <source>
        <dbReference type="Proteomes" id="UP000233837"/>
    </source>
</evidence>
<dbReference type="Proteomes" id="UP000233837">
    <property type="component" value="Unassembled WGS sequence"/>
</dbReference>
<organism evidence="9 10">
    <name type="scientific">Dendrobium catenatum</name>
    <dbReference type="NCBI Taxonomy" id="906689"/>
    <lineage>
        <taxon>Eukaryota</taxon>
        <taxon>Viridiplantae</taxon>
        <taxon>Streptophyta</taxon>
        <taxon>Embryophyta</taxon>
        <taxon>Tracheophyta</taxon>
        <taxon>Spermatophyta</taxon>
        <taxon>Magnoliopsida</taxon>
        <taxon>Liliopsida</taxon>
        <taxon>Asparagales</taxon>
        <taxon>Orchidaceae</taxon>
        <taxon>Epidendroideae</taxon>
        <taxon>Malaxideae</taxon>
        <taxon>Dendrobiinae</taxon>
        <taxon>Dendrobium</taxon>
    </lineage>
</organism>
<reference evidence="9 10" key="2">
    <citation type="journal article" date="2017" name="Nature">
        <title>The Apostasia genome and the evolution of orchids.</title>
        <authorList>
            <person name="Zhang G.Q."/>
            <person name="Liu K.W."/>
            <person name="Li Z."/>
            <person name="Lohaus R."/>
            <person name="Hsiao Y.Y."/>
            <person name="Niu S.C."/>
            <person name="Wang J.Y."/>
            <person name="Lin Y.C."/>
            <person name="Xu Q."/>
            <person name="Chen L.J."/>
            <person name="Yoshida K."/>
            <person name="Fujiwara S."/>
            <person name="Wang Z.W."/>
            <person name="Zhang Y.Q."/>
            <person name="Mitsuda N."/>
            <person name="Wang M."/>
            <person name="Liu G.H."/>
            <person name="Pecoraro L."/>
            <person name="Huang H.X."/>
            <person name="Xiao X.J."/>
            <person name="Lin M."/>
            <person name="Wu X.Y."/>
            <person name="Wu W.L."/>
            <person name="Chen Y.Y."/>
            <person name="Chang S.B."/>
            <person name="Sakamoto S."/>
            <person name="Ohme-Takagi M."/>
            <person name="Yagi M."/>
            <person name="Zeng S.J."/>
            <person name="Shen C.Y."/>
            <person name="Yeh C.M."/>
            <person name="Luo Y.B."/>
            <person name="Tsai W.C."/>
            <person name="Van de Peer Y."/>
            <person name="Liu Z.J."/>
        </authorList>
    </citation>
    <scope>NUCLEOTIDE SEQUENCE [LARGE SCALE GENOMIC DNA]</scope>
    <source>
        <tissue evidence="9">The whole plant</tissue>
    </source>
</reference>
<dbReference type="InterPro" id="IPR004680">
    <property type="entry name" value="Cit_transptr-like_dom"/>
</dbReference>
<name>A0A2I0VWY6_9ASPA</name>
<dbReference type="GO" id="GO:0005886">
    <property type="term" value="C:plasma membrane"/>
    <property type="evidence" value="ECO:0007669"/>
    <property type="project" value="UniProtKB-SubCell"/>
</dbReference>
<feature type="transmembrane region" description="Helical" evidence="7">
    <location>
        <begin position="36"/>
        <end position="54"/>
    </location>
</feature>
<keyword evidence="5 7" id="KW-1133">Transmembrane helix</keyword>
<evidence type="ECO:0000256" key="2">
    <source>
        <dbReference type="ARBA" id="ARBA00022448"/>
    </source>
</evidence>
<reference evidence="9 10" key="1">
    <citation type="journal article" date="2016" name="Sci. Rep.">
        <title>The Dendrobium catenatum Lindl. genome sequence provides insights into polysaccharide synthase, floral development and adaptive evolution.</title>
        <authorList>
            <person name="Zhang G.Q."/>
            <person name="Xu Q."/>
            <person name="Bian C."/>
            <person name="Tsai W.C."/>
            <person name="Yeh C.M."/>
            <person name="Liu K.W."/>
            <person name="Yoshida K."/>
            <person name="Zhang L.S."/>
            <person name="Chang S.B."/>
            <person name="Chen F."/>
            <person name="Shi Y."/>
            <person name="Su Y.Y."/>
            <person name="Zhang Y.Q."/>
            <person name="Chen L.J."/>
            <person name="Yin Y."/>
            <person name="Lin M."/>
            <person name="Huang H."/>
            <person name="Deng H."/>
            <person name="Wang Z.W."/>
            <person name="Zhu S.L."/>
            <person name="Zhao X."/>
            <person name="Deng C."/>
            <person name="Niu S.C."/>
            <person name="Huang J."/>
            <person name="Wang M."/>
            <person name="Liu G.H."/>
            <person name="Yang H.J."/>
            <person name="Xiao X.J."/>
            <person name="Hsiao Y.Y."/>
            <person name="Wu W.L."/>
            <person name="Chen Y.Y."/>
            <person name="Mitsuda N."/>
            <person name="Ohme-Takagi M."/>
            <person name="Luo Y.B."/>
            <person name="Van de Peer Y."/>
            <person name="Liu Z.J."/>
        </authorList>
    </citation>
    <scope>NUCLEOTIDE SEQUENCE [LARGE SCALE GENOMIC DNA]</scope>
    <source>
        <tissue evidence="9">The whole plant</tissue>
    </source>
</reference>
<gene>
    <name evidence="9" type="ORF">MA16_Dca006957</name>
</gene>
<evidence type="ECO:0000313" key="9">
    <source>
        <dbReference type="EMBL" id="PKU67922.1"/>
    </source>
</evidence>
<evidence type="ECO:0000259" key="8">
    <source>
        <dbReference type="Pfam" id="PF03600"/>
    </source>
</evidence>
<keyword evidence="3" id="KW-1003">Cell membrane</keyword>
<evidence type="ECO:0000256" key="4">
    <source>
        <dbReference type="ARBA" id="ARBA00022692"/>
    </source>
</evidence>
<evidence type="ECO:0000256" key="3">
    <source>
        <dbReference type="ARBA" id="ARBA00022475"/>
    </source>
</evidence>
<feature type="domain" description="Citrate transporter-like" evidence="8">
    <location>
        <begin position="5"/>
        <end position="94"/>
    </location>
</feature>
<keyword evidence="6 7" id="KW-0472">Membrane</keyword>
<feature type="transmembrane region" description="Helical" evidence="7">
    <location>
        <begin position="75"/>
        <end position="100"/>
    </location>
</feature>
<evidence type="ECO:0000256" key="5">
    <source>
        <dbReference type="ARBA" id="ARBA00022989"/>
    </source>
</evidence>
<dbReference type="GO" id="GO:0055085">
    <property type="term" value="P:transmembrane transport"/>
    <property type="evidence" value="ECO:0007669"/>
    <property type="project" value="InterPro"/>
</dbReference>
<sequence length="103" mass="11422">MPFLPVGRTYGALFGVMLMVILQGISPYEAYGAIDLPILALLFGTLVVSIYLEREDMFKYLEKLLTPKGRGGKDLLIRVTLFQLFGVLCSLMTLVVLFSLNSS</sequence>
<accession>A0A2I0VWY6</accession>
<keyword evidence="10" id="KW-1185">Reference proteome</keyword>
<feature type="transmembrane region" description="Helical" evidence="7">
    <location>
        <begin position="12"/>
        <end position="30"/>
    </location>
</feature>
<dbReference type="PANTHER" id="PTHR43302:SF5">
    <property type="entry name" value="TRANSPORTER ARSB-RELATED"/>
    <property type="match status" value="1"/>
</dbReference>
<comment type="subcellular location">
    <subcellularLocation>
        <location evidence="1">Cell membrane</location>
        <topology evidence="1">Multi-pass membrane protein</topology>
    </subcellularLocation>
</comment>
<evidence type="ECO:0000256" key="1">
    <source>
        <dbReference type="ARBA" id="ARBA00004651"/>
    </source>
</evidence>